<comment type="caution">
    <text evidence="4">The sequence shown here is derived from an EMBL/GenBank/DDBJ whole genome shotgun (WGS) entry which is preliminary data.</text>
</comment>
<evidence type="ECO:0000259" key="3">
    <source>
        <dbReference type="Pfam" id="PF19040"/>
    </source>
</evidence>
<evidence type="ECO:0000259" key="2">
    <source>
        <dbReference type="Pfam" id="PF01757"/>
    </source>
</evidence>
<reference evidence="5" key="1">
    <citation type="submission" date="2016-07" db="EMBL/GenBank/DDBJ databases">
        <title>Nontailed viruses are major unrecognized killers of bacteria in the ocean.</title>
        <authorList>
            <person name="Kauffman K."/>
            <person name="Hussain F."/>
            <person name="Yang J."/>
            <person name="Arevalo P."/>
            <person name="Brown J."/>
            <person name="Cutler M."/>
            <person name="Kelly L."/>
            <person name="Polz M.F."/>
        </authorList>
    </citation>
    <scope>NUCLEOTIDE SEQUENCE [LARGE SCALE GENOMIC DNA]</scope>
    <source>
        <strain evidence="5">10N.222.49.A5</strain>
    </source>
</reference>
<feature type="transmembrane region" description="Helical" evidence="1">
    <location>
        <begin position="12"/>
        <end position="28"/>
    </location>
</feature>
<accession>A0AAP8MX33</accession>
<dbReference type="GO" id="GO:0016747">
    <property type="term" value="F:acyltransferase activity, transferring groups other than amino-acyl groups"/>
    <property type="evidence" value="ECO:0007669"/>
    <property type="project" value="InterPro"/>
</dbReference>
<evidence type="ECO:0000313" key="5">
    <source>
        <dbReference type="Proteomes" id="UP000235611"/>
    </source>
</evidence>
<dbReference type="InterPro" id="IPR050879">
    <property type="entry name" value="Acyltransferase_3"/>
</dbReference>
<dbReference type="InterPro" id="IPR002656">
    <property type="entry name" value="Acyl_transf_3_dom"/>
</dbReference>
<evidence type="ECO:0000256" key="1">
    <source>
        <dbReference type="SAM" id="Phobius"/>
    </source>
</evidence>
<dbReference type="Pfam" id="PF01757">
    <property type="entry name" value="Acyl_transf_3"/>
    <property type="match status" value="1"/>
</dbReference>
<dbReference type="AlphaFoldDB" id="A0AAP8MX33"/>
<dbReference type="PANTHER" id="PTHR23028">
    <property type="entry name" value="ACETYLTRANSFERASE"/>
    <property type="match status" value="1"/>
</dbReference>
<dbReference type="GO" id="GO:0016020">
    <property type="term" value="C:membrane"/>
    <property type="evidence" value="ECO:0007669"/>
    <property type="project" value="TreeGrafter"/>
</dbReference>
<dbReference type="InterPro" id="IPR043968">
    <property type="entry name" value="SGNH"/>
</dbReference>
<keyword evidence="1" id="KW-0812">Transmembrane</keyword>
<feature type="transmembrane region" description="Helical" evidence="1">
    <location>
        <begin position="76"/>
        <end position="94"/>
    </location>
</feature>
<dbReference type="Pfam" id="PF19040">
    <property type="entry name" value="SGNH"/>
    <property type="match status" value="1"/>
</dbReference>
<name>A0AAP8MX33_9VIBR</name>
<organism evidence="4 5">
    <name type="scientific">Vibrio breoganii</name>
    <dbReference type="NCBI Taxonomy" id="553239"/>
    <lineage>
        <taxon>Bacteria</taxon>
        <taxon>Pseudomonadati</taxon>
        <taxon>Pseudomonadota</taxon>
        <taxon>Gammaproteobacteria</taxon>
        <taxon>Vibrionales</taxon>
        <taxon>Vibrionaceae</taxon>
        <taxon>Vibrio</taxon>
    </lineage>
</organism>
<feature type="transmembrane region" description="Helical" evidence="1">
    <location>
        <begin position="34"/>
        <end position="55"/>
    </location>
</feature>
<sequence length="341" mass="38339">MKKSLAFRYDINILRGIAVILVVLYHYFPGLVPGGFIGVDVFFVISGYLMTSIIMKSIHNNAFSFTVFFKSRFKRIVPSLTLSCSFIILIAWFVTSSIDYKNVIDSSLWSIIFLSNIFYWKSAGDYFAADVLVTTTLSQYHYVFDKYRLSENQIVYSKLQKPNVLEKQCTKSKNGIMNDCKFGDVAGKLGALVLGDSHAISLVEQIGNVASVHGKYIISRAITNCNTAEGLYIRVSPNKVNKECGELVKNTLEDLGDKFSNIPIIINRTSQHIEGRNELSSDKIPSAFIENEYNSRSEEYKNEIMTGLIDTACKIAKTNPVYVTRPTPEMGVNVPRTMPYV</sequence>
<dbReference type="Proteomes" id="UP000235611">
    <property type="component" value="Unassembled WGS sequence"/>
</dbReference>
<dbReference type="GO" id="GO:0009103">
    <property type="term" value="P:lipopolysaccharide biosynthetic process"/>
    <property type="evidence" value="ECO:0007669"/>
    <property type="project" value="TreeGrafter"/>
</dbReference>
<protein>
    <recommendedName>
        <fullName evidence="6">Acyltransferase</fullName>
    </recommendedName>
</protein>
<feature type="domain" description="Acyltransferase 3" evidence="2">
    <location>
        <begin position="9"/>
        <end position="120"/>
    </location>
</feature>
<dbReference type="RefSeq" id="WP_102477646.1">
    <property type="nucleotide sequence ID" value="NZ_MDBO01000062.1"/>
</dbReference>
<dbReference type="EMBL" id="MDBO01000062">
    <property type="protein sequence ID" value="PMP11308.1"/>
    <property type="molecule type" value="Genomic_DNA"/>
</dbReference>
<evidence type="ECO:0008006" key="6">
    <source>
        <dbReference type="Google" id="ProtNLM"/>
    </source>
</evidence>
<feature type="domain" description="SGNH" evidence="3">
    <location>
        <begin position="175"/>
        <end position="335"/>
    </location>
</feature>
<dbReference type="PANTHER" id="PTHR23028:SF53">
    <property type="entry name" value="ACYL_TRANSF_3 DOMAIN-CONTAINING PROTEIN"/>
    <property type="match status" value="1"/>
</dbReference>
<keyword evidence="1" id="KW-0472">Membrane</keyword>
<evidence type="ECO:0000313" key="4">
    <source>
        <dbReference type="EMBL" id="PMP11308.1"/>
    </source>
</evidence>
<keyword evidence="1" id="KW-1133">Transmembrane helix</keyword>
<gene>
    <name evidence="4" type="ORF">BCS93_08840</name>
</gene>
<proteinExistence type="predicted"/>